<dbReference type="EnsemblMetazoa" id="tetur20g03180.1">
    <property type="protein sequence ID" value="tetur20g03180.1"/>
    <property type="gene ID" value="tetur20g03180"/>
</dbReference>
<dbReference type="HOGENOM" id="CLU_036022_1_0_1"/>
<name>T1KTG8_TETUR</name>
<dbReference type="Proteomes" id="UP000015104">
    <property type="component" value="Unassembled WGS sequence"/>
</dbReference>
<dbReference type="GO" id="GO:0030036">
    <property type="term" value="P:actin cytoskeleton organization"/>
    <property type="evidence" value="ECO:0007669"/>
    <property type="project" value="UniProtKB-UniRule"/>
</dbReference>
<gene>
    <name evidence="5" type="primary">107366957</name>
</gene>
<dbReference type="GO" id="GO:0031209">
    <property type="term" value="C:SCAR complex"/>
    <property type="evidence" value="ECO:0007669"/>
    <property type="project" value="TreeGrafter"/>
</dbReference>
<feature type="domain" description="WH2" evidence="4">
    <location>
        <begin position="557"/>
        <end position="574"/>
    </location>
</feature>
<evidence type="ECO:0000256" key="1">
    <source>
        <dbReference type="ARBA" id="ARBA00006993"/>
    </source>
</evidence>
<feature type="compositionally biased region" description="Pro residues" evidence="3">
    <location>
        <begin position="486"/>
        <end position="496"/>
    </location>
</feature>
<evidence type="ECO:0000313" key="5">
    <source>
        <dbReference type="EnsemblMetazoa" id="tetur20g03180.1"/>
    </source>
</evidence>
<evidence type="ECO:0000259" key="4">
    <source>
        <dbReference type="PROSITE" id="PS51082"/>
    </source>
</evidence>
<comment type="subcellular location">
    <subcellularLocation>
        <location evidence="2">Cytoplasm</location>
        <location evidence="2">Cytoskeleton</location>
    </subcellularLocation>
</comment>
<feature type="region of interest" description="Disordered" evidence="3">
    <location>
        <begin position="599"/>
        <end position="628"/>
    </location>
</feature>
<dbReference type="GO" id="GO:0034237">
    <property type="term" value="F:protein kinase A regulatory subunit binding"/>
    <property type="evidence" value="ECO:0007669"/>
    <property type="project" value="TreeGrafter"/>
</dbReference>
<keyword evidence="2" id="KW-0963">Cytoplasm</keyword>
<feature type="compositionally biased region" description="Polar residues" evidence="3">
    <location>
        <begin position="346"/>
        <end position="388"/>
    </location>
</feature>
<reference evidence="6" key="1">
    <citation type="submission" date="2011-08" db="EMBL/GenBank/DDBJ databases">
        <authorList>
            <person name="Rombauts S."/>
        </authorList>
    </citation>
    <scope>NUCLEOTIDE SEQUENCE</scope>
    <source>
        <strain evidence="6">London</strain>
    </source>
</reference>
<feature type="compositionally biased region" description="Polar residues" evidence="3">
    <location>
        <begin position="319"/>
        <end position="334"/>
    </location>
</feature>
<sequence length="628" mass="68586">MPLEQRVIKPILISRSTLPLDSQGNPISIPNELECVTNGTLANIIRQLSSLSRYAEDLFAGILHEATLLIARSTSLQGRIDRLAVKVTQLDSSVEEVSLKDIQLRKPFKSCASYDQQVVARTTMPESIKEIYMSCDRPPPLEKLNAYRDDGKDGLKFYTDPNYFFELWAKEMLEVTEKEKSGKKNAHRGPNKGQGDLGPNERRRGKPRQPQNTAREIMAKIPATEFIDQSRLQQQQQTLHHQQLYQHPNGPLQGVVHYGQPQHYSQTLERPRSLGINQYQGDGYHHMDPMAVPQTIPNHPPPAYYPPGSIMTQNPYHTGNMGNQGTISQISSPGRGSHTPPPSYFATPSGTGDSMISINQMPGSQQQNQGTPTRRINAQGSASSITARPSQPPPAPPSNPPSSNSSSGGTPTVGTPSRSRGPSLTRESLPPPPPPPPPPPNSGMNGGVRDSIDSELPLPPPSGAHMSPPQAYIPSENSISNQTTSVPPPPPPPPPEGLLSNSRIKKDGPSVDSNMKNGVMPGSNLAQEILQKQSQVMQSKTSTMNKVLPQHIQQNNGRSDLLAAIREGIILRKVDENKQKQIEKSTPLLDVASILARRKAMEYSDSESEAGNSDESGSDNWNDDESEC</sequence>
<dbReference type="GO" id="GO:2000601">
    <property type="term" value="P:positive regulation of Arp2/3 complex-mediated actin nucleation"/>
    <property type="evidence" value="ECO:0007669"/>
    <property type="project" value="TreeGrafter"/>
</dbReference>
<dbReference type="Gene3D" id="6.10.280.150">
    <property type="match status" value="2"/>
</dbReference>
<comment type="function">
    <text evidence="2">Downstream effector molecule involved in the transmission of signals from tyrosine kinase receptors and small GTPases to the actin cytoskeleton. Promotes formation of actin filaments. Part of the WAVE complex that regulates lamellipodia formation. The WAVE complex regulates actin filament reorganization via its interaction with the Arp2/3 complex.</text>
</comment>
<keyword evidence="2" id="KW-0009">Actin-binding</keyword>
<evidence type="ECO:0000256" key="2">
    <source>
        <dbReference type="RuleBase" id="RU367034"/>
    </source>
</evidence>
<dbReference type="PANTHER" id="PTHR12902">
    <property type="entry name" value="WASP-1"/>
    <property type="match status" value="1"/>
</dbReference>
<feature type="compositionally biased region" description="Polar residues" evidence="3">
    <location>
        <begin position="609"/>
        <end position="620"/>
    </location>
</feature>
<dbReference type="PANTHER" id="PTHR12902:SF1">
    <property type="entry name" value="WISKOTT-ALDRICH SYNDROME PROTEIN FAMILY MEMBER"/>
    <property type="match status" value="1"/>
</dbReference>
<feature type="compositionally biased region" description="Low complexity" evidence="3">
    <location>
        <begin position="401"/>
        <end position="419"/>
    </location>
</feature>
<evidence type="ECO:0000256" key="3">
    <source>
        <dbReference type="SAM" id="MobiDB-lite"/>
    </source>
</evidence>
<dbReference type="GO" id="GO:0005856">
    <property type="term" value="C:cytoskeleton"/>
    <property type="evidence" value="ECO:0007669"/>
    <property type="project" value="UniProtKB-SubCell"/>
</dbReference>
<dbReference type="Pfam" id="PF02205">
    <property type="entry name" value="WH2"/>
    <property type="match status" value="1"/>
</dbReference>
<dbReference type="AlphaFoldDB" id="T1KTG8"/>
<feature type="compositionally biased region" description="Pro residues" evidence="3">
    <location>
        <begin position="390"/>
        <end position="400"/>
    </location>
</feature>
<keyword evidence="2" id="KW-0206">Cytoskeleton</keyword>
<proteinExistence type="inferred from homology"/>
<feature type="compositionally biased region" description="Polar residues" evidence="3">
    <location>
        <begin position="475"/>
        <end position="485"/>
    </location>
</feature>
<dbReference type="KEGG" id="tut:107366957"/>
<dbReference type="STRING" id="32264.T1KTG8"/>
<protein>
    <recommendedName>
        <fullName evidence="2">Wiskott-Aldrich syndrome protein family member</fullName>
        <shortName evidence="2">WASP family protein member</shortName>
    </recommendedName>
</protein>
<feature type="compositionally biased region" description="Pro residues" evidence="3">
    <location>
        <begin position="429"/>
        <end position="441"/>
    </location>
</feature>
<dbReference type="Gene3D" id="1.20.5.340">
    <property type="match status" value="1"/>
</dbReference>
<dbReference type="GO" id="GO:0003779">
    <property type="term" value="F:actin binding"/>
    <property type="evidence" value="ECO:0007669"/>
    <property type="project" value="UniProtKB-UniRule"/>
</dbReference>
<organism evidence="5 6">
    <name type="scientific">Tetranychus urticae</name>
    <name type="common">Two-spotted spider mite</name>
    <dbReference type="NCBI Taxonomy" id="32264"/>
    <lineage>
        <taxon>Eukaryota</taxon>
        <taxon>Metazoa</taxon>
        <taxon>Ecdysozoa</taxon>
        <taxon>Arthropoda</taxon>
        <taxon>Chelicerata</taxon>
        <taxon>Arachnida</taxon>
        <taxon>Acari</taxon>
        <taxon>Acariformes</taxon>
        <taxon>Trombidiformes</taxon>
        <taxon>Prostigmata</taxon>
        <taxon>Eleutherengona</taxon>
        <taxon>Raphignathae</taxon>
        <taxon>Tetranychoidea</taxon>
        <taxon>Tetranychidae</taxon>
        <taxon>Tetranychus</taxon>
    </lineage>
</organism>
<comment type="similarity">
    <text evidence="1 2">Belongs to the SCAR/WAVE family.</text>
</comment>
<dbReference type="EMBL" id="CAEY01000525">
    <property type="status" value="NOT_ANNOTATED_CDS"/>
    <property type="molecule type" value="Genomic_DNA"/>
</dbReference>
<reference evidence="5" key="2">
    <citation type="submission" date="2015-06" db="UniProtKB">
        <authorList>
            <consortium name="EnsemblMetazoa"/>
        </authorList>
    </citation>
    <scope>IDENTIFICATION</scope>
</reference>
<dbReference type="InterPro" id="IPR003124">
    <property type="entry name" value="WH2_dom"/>
</dbReference>
<comment type="subunit">
    <text evidence="2">Binds actin and the Arp2/3 complex.</text>
</comment>
<accession>T1KTG8</accession>
<feature type="region of interest" description="Disordered" evidence="3">
    <location>
        <begin position="178"/>
        <end position="213"/>
    </location>
</feature>
<evidence type="ECO:0000313" key="6">
    <source>
        <dbReference type="Proteomes" id="UP000015104"/>
    </source>
</evidence>
<feature type="region of interest" description="Disordered" evidence="3">
    <location>
        <begin position="319"/>
        <end position="525"/>
    </location>
</feature>
<keyword evidence="6" id="KW-1185">Reference proteome</keyword>
<dbReference type="GO" id="GO:0071933">
    <property type="term" value="F:Arp2/3 complex binding"/>
    <property type="evidence" value="ECO:0007669"/>
    <property type="project" value="TreeGrafter"/>
</dbReference>
<dbReference type="InterPro" id="IPR028288">
    <property type="entry name" value="SCAR/WAVE_fam"/>
</dbReference>
<dbReference type="OMA" id="FFFDLWK"/>
<dbReference type="OrthoDB" id="1060785at2759"/>
<dbReference type="SMART" id="SM00246">
    <property type="entry name" value="WH2"/>
    <property type="match status" value="1"/>
</dbReference>
<dbReference type="eggNOG" id="KOG1830">
    <property type="taxonomic scope" value="Eukaryota"/>
</dbReference>
<dbReference type="PROSITE" id="PS51082">
    <property type="entry name" value="WH2"/>
    <property type="match status" value="1"/>
</dbReference>